<dbReference type="InterPro" id="IPR026259">
    <property type="entry name" value="MauG/Cytc_peroxidase"/>
</dbReference>
<feature type="binding site" description="covalent" evidence="8">
    <location>
        <position position="229"/>
    </location>
    <ligand>
        <name>heme c</name>
        <dbReference type="ChEBI" id="CHEBI:61717"/>
        <label>2</label>
    </ligand>
</feature>
<comment type="caution">
    <text evidence="12">The sequence shown here is derived from an EMBL/GenBank/DDBJ whole genome shotgun (WGS) entry which is preliminary data.</text>
</comment>
<keyword evidence="7 9" id="KW-0408">Iron</keyword>
<dbReference type="PIRSF" id="PIRSF000294">
    <property type="entry name" value="Cytochrome-c_peroxidase"/>
    <property type="match status" value="1"/>
</dbReference>
<keyword evidence="6" id="KW-0560">Oxidoreductase</keyword>
<dbReference type="GO" id="GO:0020037">
    <property type="term" value="F:heme binding"/>
    <property type="evidence" value="ECO:0007669"/>
    <property type="project" value="InterPro"/>
</dbReference>
<feature type="domain" description="Cytochrome c" evidence="11">
    <location>
        <begin position="211"/>
        <end position="334"/>
    </location>
</feature>
<evidence type="ECO:0000256" key="2">
    <source>
        <dbReference type="ARBA" id="ARBA00022617"/>
    </source>
</evidence>
<comment type="subcellular location">
    <subcellularLocation>
        <location evidence="1">Periplasm</location>
    </subcellularLocation>
</comment>
<comment type="PTM">
    <text evidence="8">Binds 2 heme groups per subunit.</text>
</comment>
<dbReference type="PANTHER" id="PTHR30600:SF10">
    <property type="entry name" value="BLL6722 PROTEIN"/>
    <property type="match status" value="1"/>
</dbReference>
<dbReference type="EMBL" id="AZHW01000927">
    <property type="protein sequence ID" value="ETW95354.1"/>
    <property type="molecule type" value="Genomic_DNA"/>
</dbReference>
<dbReference type="GO" id="GO:0042597">
    <property type="term" value="C:periplasmic space"/>
    <property type="evidence" value="ECO:0007669"/>
    <property type="project" value="UniProtKB-SubCell"/>
</dbReference>
<dbReference type="Pfam" id="PF03150">
    <property type="entry name" value="CCP_MauG"/>
    <property type="match status" value="1"/>
</dbReference>
<evidence type="ECO:0000256" key="6">
    <source>
        <dbReference type="ARBA" id="ARBA00023002"/>
    </source>
</evidence>
<comment type="cofactor">
    <cofactor evidence="8">
        <name>heme</name>
        <dbReference type="ChEBI" id="CHEBI:30413"/>
    </cofactor>
    <text evidence="8">Binds 2 heme groups.</text>
</comment>
<dbReference type="GO" id="GO:0009055">
    <property type="term" value="F:electron transfer activity"/>
    <property type="evidence" value="ECO:0007669"/>
    <property type="project" value="InterPro"/>
</dbReference>
<feature type="signal peptide" evidence="10">
    <location>
        <begin position="1"/>
        <end position="21"/>
    </location>
</feature>
<dbReference type="SUPFAM" id="SSF46626">
    <property type="entry name" value="Cytochrome c"/>
    <property type="match status" value="2"/>
</dbReference>
<evidence type="ECO:0000256" key="1">
    <source>
        <dbReference type="ARBA" id="ARBA00004418"/>
    </source>
</evidence>
<feature type="binding site" description="axial binding residue" evidence="9">
    <location>
        <position position="69"/>
    </location>
    <ligand>
        <name>heme c</name>
        <dbReference type="ChEBI" id="CHEBI:61717"/>
        <label>1</label>
    </ligand>
    <ligandPart>
        <name>Fe</name>
        <dbReference type="ChEBI" id="CHEBI:18248"/>
    </ligandPart>
</feature>
<evidence type="ECO:0000313" key="13">
    <source>
        <dbReference type="Proteomes" id="UP000019141"/>
    </source>
</evidence>
<evidence type="ECO:0000313" key="12">
    <source>
        <dbReference type="EMBL" id="ETW95354.1"/>
    </source>
</evidence>
<evidence type="ECO:0000256" key="9">
    <source>
        <dbReference type="PIRSR" id="PIRSR000294-2"/>
    </source>
</evidence>
<sequence>MWLTILHCIFFMILFASLSLAQPLSVPDAKKIKWPDQKPPRKALVDLGRHLFFDPRLVENEQQSCASCHNPHVGYADGLALDVVAHKGWKRAKRNSPSLYNLAWAPVLHWDGRTPDGQCFVPEDTKQKICLPPLESQAFKSMRSRKVYTGFIPKIKRVKAYQDMFKEAFPPKGEITHVNMALAIAAFERTIISDDSPFDRYLQGDRAALTHEAKRGLELFKGKAGCVVCHGGPNLTDWRFHNVGLKGDDPGRGGRVKTEADKKKFHKAFRTPTLRNVALTGPYMHDGSLGSLEAVVEFYNRGGDDPKNQSPMIRPLGLTPREKWDLVAFLYSLTDTVDTVVPVIPGL</sequence>
<dbReference type="GO" id="GO:0004130">
    <property type="term" value="F:cytochrome-c peroxidase activity"/>
    <property type="evidence" value="ECO:0007669"/>
    <property type="project" value="TreeGrafter"/>
</dbReference>
<name>W4LBS5_ENTF1</name>
<keyword evidence="3 9" id="KW-0479">Metal-binding</keyword>
<evidence type="ECO:0000256" key="7">
    <source>
        <dbReference type="ARBA" id="ARBA00023004"/>
    </source>
</evidence>
<dbReference type="PANTHER" id="PTHR30600">
    <property type="entry name" value="CYTOCHROME C PEROXIDASE-RELATED"/>
    <property type="match status" value="1"/>
</dbReference>
<dbReference type="InterPro" id="IPR004852">
    <property type="entry name" value="Di-haem_cyt_c_peroxidsae"/>
</dbReference>
<feature type="binding site" description="covalent" evidence="8">
    <location>
        <position position="68"/>
    </location>
    <ligand>
        <name>heme c</name>
        <dbReference type="ChEBI" id="CHEBI:61717"/>
        <label>1</label>
    </ligand>
</feature>
<keyword evidence="2 8" id="KW-0349">Heme</keyword>
<dbReference type="AlphaFoldDB" id="W4LBS5"/>
<proteinExistence type="predicted"/>
<keyword evidence="4 10" id="KW-0732">Signal</keyword>
<dbReference type="Gene3D" id="1.10.760.10">
    <property type="entry name" value="Cytochrome c-like domain"/>
    <property type="match status" value="2"/>
</dbReference>
<gene>
    <name evidence="12" type="ORF">ETSY1_30975</name>
</gene>
<accession>W4LBS5</accession>
<dbReference type="Proteomes" id="UP000019141">
    <property type="component" value="Unassembled WGS sequence"/>
</dbReference>
<keyword evidence="13" id="KW-1185">Reference proteome</keyword>
<dbReference type="PATRIC" id="fig|1429438.4.peg.5885"/>
<feature type="chain" id="PRO_5004845726" description="Cytochrome c domain-containing protein" evidence="10">
    <location>
        <begin position="22"/>
        <end position="347"/>
    </location>
</feature>
<dbReference type="InterPro" id="IPR051395">
    <property type="entry name" value="Cytochrome_c_Peroxidase/MauG"/>
</dbReference>
<evidence type="ECO:0000259" key="11">
    <source>
        <dbReference type="PROSITE" id="PS51007"/>
    </source>
</evidence>
<dbReference type="PROSITE" id="PS51007">
    <property type="entry name" value="CYTC"/>
    <property type="match status" value="1"/>
</dbReference>
<evidence type="ECO:0000256" key="8">
    <source>
        <dbReference type="PIRSR" id="PIRSR000294-1"/>
    </source>
</evidence>
<organism evidence="12 13">
    <name type="scientific">Entotheonella factor</name>
    <dbReference type="NCBI Taxonomy" id="1429438"/>
    <lineage>
        <taxon>Bacteria</taxon>
        <taxon>Pseudomonadati</taxon>
        <taxon>Nitrospinota/Tectimicrobiota group</taxon>
        <taxon>Candidatus Tectimicrobiota</taxon>
        <taxon>Candidatus Entotheonellia</taxon>
        <taxon>Candidatus Entotheonellales</taxon>
        <taxon>Candidatus Entotheonellaceae</taxon>
        <taxon>Candidatus Entotheonella</taxon>
    </lineage>
</organism>
<dbReference type="HOGENOM" id="CLU_034652_3_1_7"/>
<dbReference type="InterPro" id="IPR009056">
    <property type="entry name" value="Cyt_c-like_dom"/>
</dbReference>
<dbReference type="GO" id="GO:0046872">
    <property type="term" value="F:metal ion binding"/>
    <property type="evidence" value="ECO:0007669"/>
    <property type="project" value="UniProtKB-KW"/>
</dbReference>
<evidence type="ECO:0000256" key="3">
    <source>
        <dbReference type="ARBA" id="ARBA00022723"/>
    </source>
</evidence>
<keyword evidence="5" id="KW-0574">Periplasm</keyword>
<evidence type="ECO:0000256" key="5">
    <source>
        <dbReference type="ARBA" id="ARBA00022764"/>
    </source>
</evidence>
<feature type="binding site" description="covalent" evidence="8">
    <location>
        <position position="65"/>
    </location>
    <ligand>
        <name>heme c</name>
        <dbReference type="ChEBI" id="CHEBI:61717"/>
        <label>1</label>
    </ligand>
</feature>
<protein>
    <recommendedName>
        <fullName evidence="11">Cytochrome c domain-containing protein</fullName>
    </recommendedName>
</protein>
<evidence type="ECO:0000256" key="10">
    <source>
        <dbReference type="SAM" id="SignalP"/>
    </source>
</evidence>
<reference evidence="12 13" key="1">
    <citation type="journal article" date="2014" name="Nature">
        <title>An environmental bacterial taxon with a large and distinct metabolic repertoire.</title>
        <authorList>
            <person name="Wilson M.C."/>
            <person name="Mori T."/>
            <person name="Ruckert C."/>
            <person name="Uria A.R."/>
            <person name="Helf M.J."/>
            <person name="Takada K."/>
            <person name="Gernert C."/>
            <person name="Steffens U.A."/>
            <person name="Heycke N."/>
            <person name="Schmitt S."/>
            <person name="Rinke C."/>
            <person name="Helfrich E.J."/>
            <person name="Brachmann A.O."/>
            <person name="Gurgui C."/>
            <person name="Wakimoto T."/>
            <person name="Kracht M."/>
            <person name="Crusemann M."/>
            <person name="Hentschel U."/>
            <person name="Abe I."/>
            <person name="Matsunaga S."/>
            <person name="Kalinowski J."/>
            <person name="Takeyama H."/>
            <person name="Piel J."/>
        </authorList>
    </citation>
    <scope>NUCLEOTIDE SEQUENCE [LARGE SCALE GENOMIC DNA]</scope>
    <source>
        <strain evidence="13">TSY1</strain>
    </source>
</reference>
<dbReference type="InterPro" id="IPR036909">
    <property type="entry name" value="Cyt_c-like_dom_sf"/>
</dbReference>
<evidence type="ECO:0000256" key="4">
    <source>
        <dbReference type="ARBA" id="ARBA00022729"/>
    </source>
</evidence>
<feature type="binding site" description="axial binding residue" evidence="9">
    <location>
        <position position="230"/>
    </location>
    <ligand>
        <name>heme c</name>
        <dbReference type="ChEBI" id="CHEBI:61717"/>
        <label>2</label>
    </ligand>
    <ligandPart>
        <name>Fe</name>
        <dbReference type="ChEBI" id="CHEBI:18248"/>
    </ligandPart>
</feature>
<feature type="binding site" description="covalent" evidence="8">
    <location>
        <position position="226"/>
    </location>
    <ligand>
        <name>heme c</name>
        <dbReference type="ChEBI" id="CHEBI:61717"/>
        <label>2</label>
    </ligand>
</feature>